<dbReference type="Proteomes" id="UP000183180">
    <property type="component" value="Unassembled WGS sequence"/>
</dbReference>
<gene>
    <name evidence="1" type="ORF">SAMN04488548_134496</name>
</gene>
<organism evidence="1 2">
    <name type="scientific">Gordonia westfalica</name>
    <dbReference type="NCBI Taxonomy" id="158898"/>
    <lineage>
        <taxon>Bacteria</taxon>
        <taxon>Bacillati</taxon>
        <taxon>Actinomycetota</taxon>
        <taxon>Actinomycetes</taxon>
        <taxon>Mycobacteriales</taxon>
        <taxon>Gordoniaceae</taxon>
        <taxon>Gordonia</taxon>
    </lineage>
</organism>
<evidence type="ECO:0000313" key="2">
    <source>
        <dbReference type="Proteomes" id="UP000183180"/>
    </source>
</evidence>
<sequence length="34" mass="3470">MADGTIELDADILGPILDTLITGSLEDDGTTPPV</sequence>
<protein>
    <submittedName>
        <fullName evidence="1">Uncharacterized protein</fullName>
    </submittedName>
</protein>
<reference evidence="1 2" key="1">
    <citation type="submission" date="2016-10" db="EMBL/GenBank/DDBJ databases">
        <authorList>
            <person name="de Groot N.N."/>
        </authorList>
    </citation>
    <scope>NUCLEOTIDE SEQUENCE [LARGE SCALE GENOMIC DNA]</scope>
    <source>
        <strain evidence="1 2">DSM 44215</strain>
    </source>
</reference>
<dbReference type="STRING" id="158898.SAMN04488548_134496"/>
<evidence type="ECO:0000313" key="1">
    <source>
        <dbReference type="EMBL" id="SDU31844.1"/>
    </source>
</evidence>
<name>A0A1H2HJ45_9ACTN</name>
<proteinExistence type="predicted"/>
<dbReference type="EMBL" id="FNLM01000034">
    <property type="protein sequence ID" value="SDU31844.1"/>
    <property type="molecule type" value="Genomic_DNA"/>
</dbReference>
<dbReference type="AlphaFoldDB" id="A0A1H2HJ45"/>
<accession>A0A1H2HJ45</accession>